<dbReference type="OrthoDB" id="9804790at2"/>
<organism evidence="2 3">
    <name type="scientific">Muricomes intestini</name>
    <dbReference type="NCBI Taxonomy" id="1796634"/>
    <lineage>
        <taxon>Bacteria</taxon>
        <taxon>Bacillati</taxon>
        <taxon>Bacillota</taxon>
        <taxon>Clostridia</taxon>
        <taxon>Lachnospirales</taxon>
        <taxon>Lachnospiraceae</taxon>
        <taxon>Muricomes</taxon>
    </lineage>
</organism>
<comment type="caution">
    <text evidence="2">The sequence shown here is derived from an EMBL/GenBank/DDBJ whole genome shotgun (WGS) entry which is preliminary data.</text>
</comment>
<dbReference type="RefSeq" id="WP_132382025.1">
    <property type="nucleotide sequence ID" value="NZ_DAIQXH010000087.1"/>
</dbReference>
<protein>
    <submittedName>
        <fullName evidence="2">Aldo/keto reductase family protein</fullName>
    </submittedName>
</protein>
<evidence type="ECO:0000313" key="3">
    <source>
        <dbReference type="Proteomes" id="UP000295726"/>
    </source>
</evidence>
<dbReference type="InterPro" id="IPR036812">
    <property type="entry name" value="NAD(P)_OxRdtase_dom_sf"/>
</dbReference>
<dbReference type="Proteomes" id="UP000295726">
    <property type="component" value="Unassembled WGS sequence"/>
</dbReference>
<gene>
    <name evidence="2" type="ORF">EDD59_11627</name>
</gene>
<evidence type="ECO:0000313" key="2">
    <source>
        <dbReference type="EMBL" id="TCS77546.1"/>
    </source>
</evidence>
<dbReference type="PANTHER" id="PTHR43638:SF3">
    <property type="entry name" value="ALDEHYDE REDUCTASE"/>
    <property type="match status" value="1"/>
</dbReference>
<sequence length="191" mass="21234">MEKYIKLINGDTIPKLGMGTWFLGEKRKTREQEIDALQAGLKAGVALIDTAEMYGNGKSEQLIGEATKPFDREKLYLVSKVYPHNAGRGKISESLEQTLNCPLAQGGNLRKEMQRNPILLKLAEKHGITLMQLLLAFVLQNEHMIAIPRSGKKEHVLENAAVQEVTLSEEDLEALNKAYPVPGTKMPLDIV</sequence>
<feature type="domain" description="NADP-dependent oxidoreductase" evidence="1">
    <location>
        <begin position="109"/>
        <end position="178"/>
    </location>
</feature>
<dbReference type="InterPro" id="IPR023210">
    <property type="entry name" value="NADP_OxRdtase_dom"/>
</dbReference>
<dbReference type="AlphaFoldDB" id="A0A4R3K492"/>
<dbReference type="Pfam" id="PF00248">
    <property type="entry name" value="Aldo_ket_red"/>
    <property type="match status" value="2"/>
</dbReference>
<dbReference type="EMBL" id="SLZZ01000016">
    <property type="protein sequence ID" value="TCS77546.1"/>
    <property type="molecule type" value="Genomic_DNA"/>
</dbReference>
<name>A0A4R3K492_9FIRM</name>
<dbReference type="Gene3D" id="3.20.20.100">
    <property type="entry name" value="NADP-dependent oxidoreductase domain"/>
    <property type="match status" value="2"/>
</dbReference>
<feature type="domain" description="NADP-dependent oxidoreductase" evidence="1">
    <location>
        <begin position="15"/>
        <end position="99"/>
    </location>
</feature>
<accession>A0A4R3K492</accession>
<evidence type="ECO:0000259" key="1">
    <source>
        <dbReference type="Pfam" id="PF00248"/>
    </source>
</evidence>
<proteinExistence type="predicted"/>
<dbReference type="SUPFAM" id="SSF51430">
    <property type="entry name" value="NAD(P)-linked oxidoreductase"/>
    <property type="match status" value="1"/>
</dbReference>
<keyword evidence="3" id="KW-1185">Reference proteome</keyword>
<reference evidence="2 3" key="1">
    <citation type="submission" date="2019-03" db="EMBL/GenBank/DDBJ databases">
        <title>Genomic Encyclopedia of Type Strains, Phase IV (KMG-IV): sequencing the most valuable type-strain genomes for metagenomic binning, comparative biology and taxonomic classification.</title>
        <authorList>
            <person name="Goeker M."/>
        </authorList>
    </citation>
    <scope>NUCLEOTIDE SEQUENCE [LARGE SCALE GENOMIC DNA]</scope>
    <source>
        <strain evidence="2 3">DSM 29489</strain>
    </source>
</reference>
<dbReference type="PANTHER" id="PTHR43638">
    <property type="entry name" value="OXIDOREDUCTASE, ALDO/KETO REDUCTASE FAMILY PROTEIN"/>
    <property type="match status" value="1"/>
</dbReference>